<feature type="active site" description="Charge relay system" evidence="8">
    <location>
        <position position="234"/>
    </location>
</feature>
<keyword evidence="4" id="KW-0378">Hydrolase</keyword>
<evidence type="ECO:0000256" key="3">
    <source>
        <dbReference type="ARBA" id="ARBA00022729"/>
    </source>
</evidence>
<organism evidence="13 14">
    <name type="scientific">Streptomyces qinzhouensis</name>
    <dbReference type="NCBI Taxonomy" id="2599401"/>
    <lineage>
        <taxon>Bacteria</taxon>
        <taxon>Bacillati</taxon>
        <taxon>Actinomycetota</taxon>
        <taxon>Actinomycetes</taxon>
        <taxon>Kitasatosporales</taxon>
        <taxon>Streptomycetaceae</taxon>
        <taxon>Streptomyces</taxon>
    </lineage>
</organism>
<dbReference type="GO" id="GO:0004252">
    <property type="term" value="F:serine-type endopeptidase activity"/>
    <property type="evidence" value="ECO:0007669"/>
    <property type="project" value="InterPro"/>
</dbReference>
<dbReference type="InterPro" id="IPR033116">
    <property type="entry name" value="TRYPSIN_SER"/>
</dbReference>
<keyword evidence="5" id="KW-0720">Serine protease</keyword>
<dbReference type="Gene3D" id="3.30.300.50">
    <property type="match status" value="1"/>
</dbReference>
<comment type="similarity">
    <text evidence="1">Belongs to the peptidase S1 family.</text>
</comment>
<dbReference type="KEGG" id="sqz:FQU76_29180"/>
<evidence type="ECO:0000256" key="7">
    <source>
        <dbReference type="ARBA" id="ARBA00023157"/>
    </source>
</evidence>
<evidence type="ECO:0000259" key="12">
    <source>
        <dbReference type="Pfam" id="PF02983"/>
    </source>
</evidence>
<evidence type="ECO:0000256" key="9">
    <source>
        <dbReference type="PIRSR" id="PIRSR001134-2"/>
    </source>
</evidence>
<evidence type="ECO:0000313" key="13">
    <source>
        <dbReference type="EMBL" id="QDY79940.1"/>
    </source>
</evidence>
<feature type="disulfide bond" evidence="9">
    <location>
        <begin position="186"/>
        <end position="206"/>
    </location>
</feature>
<evidence type="ECO:0000256" key="1">
    <source>
        <dbReference type="ARBA" id="ARBA00007664"/>
    </source>
</evidence>
<dbReference type="InterPro" id="IPR043504">
    <property type="entry name" value="Peptidase_S1_PA_chymotrypsin"/>
</dbReference>
<dbReference type="SUPFAM" id="SSF50494">
    <property type="entry name" value="Trypsin-like serine proteases"/>
    <property type="match status" value="1"/>
</dbReference>
<dbReference type="InterPro" id="IPR004236">
    <property type="entry name" value="Pept_S1_alpha_lytic"/>
</dbReference>
<keyword evidence="14" id="KW-1185">Reference proteome</keyword>
<dbReference type="InterPro" id="IPR018114">
    <property type="entry name" value="TRYPSIN_HIS"/>
</dbReference>
<feature type="domain" description="Peptidase S1A alpha-lytic prodomain" evidence="12">
    <location>
        <begin position="101"/>
        <end position="154"/>
    </location>
</feature>
<keyword evidence="6" id="KW-0865">Zymogen</keyword>
<gene>
    <name evidence="13" type="ORF">FQU76_29180</name>
</gene>
<dbReference type="PIRSF" id="PIRSF001134">
    <property type="entry name" value="Streptogrisin"/>
    <property type="match status" value="1"/>
</dbReference>
<evidence type="ECO:0000256" key="10">
    <source>
        <dbReference type="SAM" id="SignalP"/>
    </source>
</evidence>
<dbReference type="InterPro" id="IPR009003">
    <property type="entry name" value="Peptidase_S1_PA"/>
</dbReference>
<feature type="disulfide bond" evidence="9">
    <location>
        <begin position="309"/>
        <end position="335"/>
    </location>
</feature>
<dbReference type="PRINTS" id="PR00861">
    <property type="entry name" value="ALYTICPTASE"/>
</dbReference>
<evidence type="ECO:0000256" key="6">
    <source>
        <dbReference type="ARBA" id="ARBA00023145"/>
    </source>
</evidence>
<dbReference type="Gene3D" id="2.40.10.10">
    <property type="entry name" value="Trypsin-like serine proteases"/>
    <property type="match status" value="2"/>
</dbReference>
<feature type="active site" description="Charge relay system" evidence="8">
    <location>
        <position position="205"/>
    </location>
</feature>
<dbReference type="GO" id="GO:0005576">
    <property type="term" value="C:extracellular region"/>
    <property type="evidence" value="ECO:0007669"/>
    <property type="project" value="InterPro"/>
</dbReference>
<evidence type="ECO:0000256" key="4">
    <source>
        <dbReference type="ARBA" id="ARBA00022801"/>
    </source>
</evidence>
<evidence type="ECO:0000256" key="5">
    <source>
        <dbReference type="ARBA" id="ARBA00022825"/>
    </source>
</evidence>
<accession>A0A5B8JQ04</accession>
<keyword evidence="2" id="KW-0645">Protease</keyword>
<feature type="active site" description="Charge relay system" evidence="8">
    <location>
        <position position="315"/>
    </location>
</feature>
<dbReference type="InterPro" id="IPR001316">
    <property type="entry name" value="Pept_S1A_streptogrisin"/>
</dbReference>
<feature type="signal peptide" evidence="10">
    <location>
        <begin position="1"/>
        <end position="29"/>
    </location>
</feature>
<name>A0A5B8JQ04_9ACTN</name>
<dbReference type="OrthoDB" id="8781117at2"/>
<dbReference type="CDD" id="cd21112">
    <property type="entry name" value="alphaLP-like"/>
    <property type="match status" value="1"/>
</dbReference>
<evidence type="ECO:0000259" key="11">
    <source>
        <dbReference type="Pfam" id="PF00089"/>
    </source>
</evidence>
<dbReference type="AlphaFoldDB" id="A0A5B8JQ04"/>
<dbReference type="RefSeq" id="WP_146483274.1">
    <property type="nucleotide sequence ID" value="NZ_CP042266.1"/>
</dbReference>
<feature type="domain" description="Peptidase S1" evidence="11">
    <location>
        <begin position="185"/>
        <end position="350"/>
    </location>
</feature>
<feature type="chain" id="PRO_5022685316" evidence="10">
    <location>
        <begin position="30"/>
        <end position="359"/>
    </location>
</feature>
<dbReference type="PROSITE" id="PS00134">
    <property type="entry name" value="TRYPSIN_HIS"/>
    <property type="match status" value="1"/>
</dbReference>
<keyword evidence="3 10" id="KW-0732">Signal</keyword>
<evidence type="ECO:0000256" key="8">
    <source>
        <dbReference type="PIRSR" id="PIRSR001134-1"/>
    </source>
</evidence>
<evidence type="ECO:0000313" key="14">
    <source>
        <dbReference type="Proteomes" id="UP000320580"/>
    </source>
</evidence>
<dbReference type="EMBL" id="CP042266">
    <property type="protein sequence ID" value="QDY79940.1"/>
    <property type="molecule type" value="Genomic_DNA"/>
</dbReference>
<dbReference type="GO" id="GO:0006508">
    <property type="term" value="P:proteolysis"/>
    <property type="evidence" value="ECO:0007669"/>
    <property type="project" value="UniProtKB-KW"/>
</dbReference>
<dbReference type="PROSITE" id="PS00135">
    <property type="entry name" value="TRYPSIN_SER"/>
    <property type="match status" value="1"/>
</dbReference>
<keyword evidence="7 9" id="KW-1015">Disulfide bond</keyword>
<reference evidence="13 14" key="1">
    <citation type="submission" date="2019-07" db="EMBL/GenBank/DDBJ databases">
        <authorList>
            <person name="Zhu P."/>
        </authorList>
    </citation>
    <scope>NUCLEOTIDE SEQUENCE [LARGE SCALE GENOMIC DNA]</scope>
    <source>
        <strain evidence="13 14">SSL-25</strain>
    </source>
</reference>
<dbReference type="InterPro" id="IPR001254">
    <property type="entry name" value="Trypsin_dom"/>
</dbReference>
<dbReference type="Pfam" id="PF00089">
    <property type="entry name" value="Trypsin"/>
    <property type="match status" value="1"/>
</dbReference>
<dbReference type="Proteomes" id="UP000320580">
    <property type="component" value="Chromosome"/>
</dbReference>
<proteinExistence type="inferred from homology"/>
<dbReference type="InterPro" id="IPR035070">
    <property type="entry name" value="Streptogrisin_prodomain"/>
</dbReference>
<evidence type="ECO:0000256" key="2">
    <source>
        <dbReference type="ARBA" id="ARBA00022670"/>
    </source>
</evidence>
<protein>
    <submittedName>
        <fullName evidence="13">S1 family peptidase</fullName>
    </submittedName>
</protein>
<dbReference type="Pfam" id="PF02983">
    <property type="entry name" value="Pro_Al_protease"/>
    <property type="match status" value="1"/>
</dbReference>
<sequence length="359" mass="36315">MRRTLGARIALSILLTLPAAGIGAGTATAAPGPAPVPTPGPGVTAPAAAYALDAELERQLGDRGAGSYLDTRTGELTVAVTDPAAADEVRASGARAQVVERSTAQLEDAMGVLENRAKIPGTSWGIDPSANQVIIEADQSLSVGSLARLRTVAATLGDAVRIQRVPGVFTKEVTGGDAIYGGGYRCSAAFNVVRNNIRYFLTAGHCTNVASSWSAVSGGPRIGVTEGTSFPTDDYGIVRYDGTDVPPGTVNLYNGGYQDILSAADAIVGQSIQKSGSTTKVTSGTVTAVNVTVNYSDGPVYNMVRTTACSAGGDSGGAHFSGSTALGIHSGSSGCSGTSGSAIHQPVREALSVYGVTVY</sequence>